<feature type="compositionally biased region" description="Low complexity" evidence="1">
    <location>
        <begin position="386"/>
        <end position="398"/>
    </location>
</feature>
<feature type="compositionally biased region" description="Low complexity" evidence="1">
    <location>
        <begin position="240"/>
        <end position="256"/>
    </location>
</feature>
<feature type="region of interest" description="Disordered" evidence="1">
    <location>
        <begin position="501"/>
        <end position="585"/>
    </location>
</feature>
<feature type="compositionally biased region" description="Polar residues" evidence="1">
    <location>
        <begin position="524"/>
        <end position="536"/>
    </location>
</feature>
<reference evidence="2 3" key="1">
    <citation type="journal article" date="2013" name="Plant Cell">
        <title>The transition from a phytopathogenic smut ancestor to an anamorphic biocontrol agent deciphered by comparative whole-genome analysis.</title>
        <authorList>
            <person name="Lefebvre F."/>
            <person name="Joly D.L."/>
            <person name="Labbe C."/>
            <person name="Teichmann B."/>
            <person name="Linning R."/>
            <person name="Belzile F."/>
            <person name="Bakkeren G."/>
            <person name="Belanger R.R."/>
        </authorList>
    </citation>
    <scope>NUCLEOTIDE SEQUENCE [LARGE SCALE GENOMIC DNA]</scope>
    <source>
        <strain evidence="2 3">PF-1</strain>
    </source>
</reference>
<dbReference type="eggNOG" id="ENOG502SGNP">
    <property type="taxonomic scope" value="Eukaryota"/>
</dbReference>
<dbReference type="RefSeq" id="XP_007880531.1">
    <property type="nucleotide sequence ID" value="XM_007882340.1"/>
</dbReference>
<protein>
    <submittedName>
        <fullName evidence="2">Uncharacterized protein</fullName>
    </submittedName>
</protein>
<sequence>MPPSSALVEEAPESSSLRHADRSENTSGFSDVSFGSSMTADSDRLAAAPLVSDHGSAGDDGAKRHPTIKPTASSQPAATKPAFDDGRGWKAIGEPSSSKSPVLEDPLTPRANGHAQLPFSDDVQNEAGRPSNGAASSSSSPHLDPHRRYGPVGSGKTSANGIRLEAAAGSSDLYEREPVDSYAAPNLDDDAAEARRVQQNLERWAAEERNRRKAARTSRFSLGAPPSAGSNLARRISGIRSAPRSSAAGLGAGPSSERLADGEPISPSATLSPASPANLRFSRRDSAASQFAQGAGRPDSISSMDSTHTQDELIRGPLSGSIGGGGAGAAGSRISSYGGGAGVRPSDSGPLEDVPESESETSHKGKGRARNPFEDPAEAADDIYRSPASSAALASKKPTPTAARPIVTVGRASSIQRRTIEAGMMGRTEGKRRMPSIVATDTEASIAEGDEASGAGAGANPFASAEDGGGGISTTLHQGGLDEEVAMELNGRRRQYAMTAPAPYDGVQDDAGGDVGAGSMDVKLSNQPSRVSTSSSKFREMGITAGGDDWMETVEAADQRARGKRERERARDRERLRQRDQTESRSWWTDWLCGCRRADDDEEQAGRTNPME</sequence>
<dbReference type="HOGENOM" id="CLU_466295_0_0_1"/>
<dbReference type="GeneID" id="19318912"/>
<evidence type="ECO:0000313" key="2">
    <source>
        <dbReference type="EMBL" id="EPQ27674.1"/>
    </source>
</evidence>
<accession>A0A061H5F0</accession>
<proteinExistence type="predicted"/>
<dbReference type="Proteomes" id="UP000053664">
    <property type="component" value="Unassembled WGS sequence"/>
</dbReference>
<dbReference type="KEGG" id="pfp:PFL1_04812"/>
<feature type="compositionally biased region" description="Low complexity" evidence="1">
    <location>
        <begin position="264"/>
        <end position="277"/>
    </location>
</feature>
<dbReference type="OrthoDB" id="3358973at2759"/>
<gene>
    <name evidence="2" type="ORF">PFL1_04812</name>
</gene>
<feature type="compositionally biased region" description="Basic and acidic residues" evidence="1">
    <location>
        <begin position="557"/>
        <end position="583"/>
    </location>
</feature>
<dbReference type="AlphaFoldDB" id="A0A061H5F0"/>
<organism evidence="2 3">
    <name type="scientific">Pseudozyma flocculosa PF-1</name>
    <dbReference type="NCBI Taxonomy" id="1277687"/>
    <lineage>
        <taxon>Eukaryota</taxon>
        <taxon>Fungi</taxon>
        <taxon>Dikarya</taxon>
        <taxon>Basidiomycota</taxon>
        <taxon>Ustilaginomycotina</taxon>
        <taxon>Ustilaginomycetes</taxon>
        <taxon>Ustilaginales</taxon>
        <taxon>Ustilaginaceae</taxon>
        <taxon>Pseudozyma</taxon>
    </lineage>
</organism>
<feature type="compositionally biased region" description="Polar residues" evidence="1">
    <location>
        <begin position="25"/>
        <end position="40"/>
    </location>
</feature>
<name>A0A061H5F0_9BASI</name>
<evidence type="ECO:0000256" key="1">
    <source>
        <dbReference type="SAM" id="MobiDB-lite"/>
    </source>
</evidence>
<dbReference type="EMBL" id="KE361638">
    <property type="protein sequence ID" value="EPQ27674.1"/>
    <property type="molecule type" value="Genomic_DNA"/>
</dbReference>
<feature type="region of interest" description="Disordered" evidence="1">
    <location>
        <begin position="1"/>
        <end position="477"/>
    </location>
</feature>
<evidence type="ECO:0000313" key="3">
    <source>
        <dbReference type="Proteomes" id="UP000053664"/>
    </source>
</evidence>